<feature type="transmembrane region" description="Helical" evidence="7">
    <location>
        <begin position="274"/>
        <end position="294"/>
    </location>
</feature>
<evidence type="ECO:0000256" key="3">
    <source>
        <dbReference type="ARBA" id="ARBA00022475"/>
    </source>
</evidence>
<evidence type="ECO:0000313" key="8">
    <source>
        <dbReference type="EMBL" id="KRO16906.1"/>
    </source>
</evidence>
<proteinExistence type="inferred from homology"/>
<feature type="transmembrane region" description="Helical" evidence="7">
    <location>
        <begin position="248"/>
        <end position="268"/>
    </location>
</feature>
<keyword evidence="5 7" id="KW-1133">Transmembrane helix</keyword>
<feature type="transmembrane region" description="Helical" evidence="7">
    <location>
        <begin position="86"/>
        <end position="109"/>
    </location>
</feature>
<feature type="transmembrane region" description="Helical" evidence="7">
    <location>
        <begin position="121"/>
        <end position="141"/>
    </location>
</feature>
<dbReference type="PANTHER" id="PTHR30106">
    <property type="entry name" value="INNER MEMBRANE PROTEIN YEIH-RELATED"/>
    <property type="match status" value="1"/>
</dbReference>
<feature type="transmembrane region" description="Helical" evidence="7">
    <location>
        <begin position="7"/>
        <end position="26"/>
    </location>
</feature>
<keyword evidence="9" id="KW-1185">Reference proteome</keyword>
<organism evidence="8 9">
    <name type="scientific">Lacticaseibacillus saniviri JCM 17471 = DSM 24301</name>
    <dbReference type="NCBI Taxonomy" id="1293598"/>
    <lineage>
        <taxon>Bacteria</taxon>
        <taxon>Bacillati</taxon>
        <taxon>Bacillota</taxon>
        <taxon>Bacilli</taxon>
        <taxon>Lactobacillales</taxon>
        <taxon>Lactobacillaceae</taxon>
        <taxon>Lacticaseibacillus</taxon>
    </lineage>
</organism>
<comment type="caution">
    <text evidence="8">The sequence shown here is derived from an EMBL/GenBank/DDBJ whole genome shotgun (WGS) entry which is preliminary data.</text>
</comment>
<dbReference type="AlphaFoldDB" id="A0A0R2N1L5"/>
<dbReference type="GO" id="GO:0005886">
    <property type="term" value="C:plasma membrane"/>
    <property type="evidence" value="ECO:0007669"/>
    <property type="project" value="UniProtKB-SubCell"/>
</dbReference>
<evidence type="ECO:0000256" key="2">
    <source>
        <dbReference type="ARBA" id="ARBA00007977"/>
    </source>
</evidence>
<keyword evidence="6 7" id="KW-0472">Membrane</keyword>
<accession>A0A0R2N1L5</accession>
<evidence type="ECO:0008006" key="10">
    <source>
        <dbReference type="Google" id="ProtNLM"/>
    </source>
</evidence>
<dbReference type="PANTHER" id="PTHR30106:SF2">
    <property type="entry name" value="UPF0324 INNER MEMBRANE PROTEIN YEIH"/>
    <property type="match status" value="1"/>
</dbReference>
<feature type="transmembrane region" description="Helical" evidence="7">
    <location>
        <begin position="32"/>
        <end position="50"/>
    </location>
</feature>
<dbReference type="Proteomes" id="UP000050969">
    <property type="component" value="Unassembled WGS sequence"/>
</dbReference>
<keyword evidence="4 7" id="KW-0812">Transmembrane</keyword>
<dbReference type="PATRIC" id="fig|1293598.4.peg.635"/>
<evidence type="ECO:0000256" key="6">
    <source>
        <dbReference type="ARBA" id="ARBA00023136"/>
    </source>
</evidence>
<feature type="transmembrane region" description="Helical" evidence="7">
    <location>
        <begin position="306"/>
        <end position="328"/>
    </location>
</feature>
<dbReference type="RefSeq" id="WP_056992798.1">
    <property type="nucleotide sequence ID" value="NZ_JQCE01000027.1"/>
</dbReference>
<feature type="transmembrane region" description="Helical" evidence="7">
    <location>
        <begin position="147"/>
        <end position="170"/>
    </location>
</feature>
<comment type="subcellular location">
    <subcellularLocation>
        <location evidence="1">Cell membrane</location>
        <topology evidence="1">Multi-pass membrane protein</topology>
    </subcellularLocation>
</comment>
<sequence>MNEKLREILPGIGVSLAVAIVAQLLAQVIPSLGGATIAILLGIVVGNLWLHQPQLGKGTKYAESKFLEVSVMLLGLTVTFQTIEKIGWVGAIYIIVQMTVTILWAVWFGRRLKFKREATQLMAGGNAVCGSSAIAAIAPVIEADDESVGTTITLVNLMGTFLMLFYPLVATTLVGNSQILQGALIGGTLQSVGQVIASASMISPTVVTYATLFKIMRILMLVPVVLIFGADHEKHSEQTNHSKKRVRVPWYVLGFLIFCVLNSLIHINPVVGNSAHWLSSWLEIIALAAIGLRLNLRAFLAEGKQLMFYGIGVLAVQIVSATGLIHLFL</sequence>
<evidence type="ECO:0000256" key="7">
    <source>
        <dbReference type="SAM" id="Phobius"/>
    </source>
</evidence>
<name>A0A0R2N1L5_9LACO</name>
<dbReference type="InterPro" id="IPR018383">
    <property type="entry name" value="UPF0324_pro"/>
</dbReference>
<evidence type="ECO:0000313" key="9">
    <source>
        <dbReference type="Proteomes" id="UP000050969"/>
    </source>
</evidence>
<gene>
    <name evidence="8" type="ORF">IV56_GL000593</name>
</gene>
<evidence type="ECO:0000256" key="1">
    <source>
        <dbReference type="ARBA" id="ARBA00004651"/>
    </source>
</evidence>
<dbReference type="Pfam" id="PF03601">
    <property type="entry name" value="Cons_hypoth698"/>
    <property type="match status" value="1"/>
</dbReference>
<protein>
    <recommendedName>
        <fullName evidence="10">Sulfate exporter family transporter</fullName>
    </recommendedName>
</protein>
<feature type="transmembrane region" description="Helical" evidence="7">
    <location>
        <begin position="208"/>
        <end position="228"/>
    </location>
</feature>
<keyword evidence="3" id="KW-1003">Cell membrane</keyword>
<evidence type="ECO:0000256" key="4">
    <source>
        <dbReference type="ARBA" id="ARBA00022692"/>
    </source>
</evidence>
<evidence type="ECO:0000256" key="5">
    <source>
        <dbReference type="ARBA" id="ARBA00022989"/>
    </source>
</evidence>
<reference evidence="8 9" key="1">
    <citation type="journal article" date="2015" name="Genome Announc.">
        <title>Expanding the biotechnology potential of lactobacilli through comparative genomics of 213 strains and associated genera.</title>
        <authorList>
            <person name="Sun Z."/>
            <person name="Harris H.M."/>
            <person name="McCann A."/>
            <person name="Guo C."/>
            <person name="Argimon S."/>
            <person name="Zhang W."/>
            <person name="Yang X."/>
            <person name="Jeffery I.B."/>
            <person name="Cooney J.C."/>
            <person name="Kagawa T.F."/>
            <person name="Liu W."/>
            <person name="Song Y."/>
            <person name="Salvetti E."/>
            <person name="Wrobel A."/>
            <person name="Rasinkangas P."/>
            <person name="Parkhill J."/>
            <person name="Rea M.C."/>
            <person name="O'Sullivan O."/>
            <person name="Ritari J."/>
            <person name="Douillard F.P."/>
            <person name="Paul Ross R."/>
            <person name="Yang R."/>
            <person name="Briner A.E."/>
            <person name="Felis G.E."/>
            <person name="de Vos W.M."/>
            <person name="Barrangou R."/>
            <person name="Klaenhammer T.R."/>
            <person name="Caufield P.W."/>
            <person name="Cui Y."/>
            <person name="Zhang H."/>
            <person name="O'Toole P.W."/>
        </authorList>
    </citation>
    <scope>NUCLEOTIDE SEQUENCE [LARGE SCALE GENOMIC DNA]</scope>
    <source>
        <strain evidence="8 9">DSM 24301</strain>
    </source>
</reference>
<comment type="similarity">
    <text evidence="2">Belongs to the UPF0324 family.</text>
</comment>
<dbReference type="EMBL" id="JQCE01000027">
    <property type="protein sequence ID" value="KRO16906.1"/>
    <property type="molecule type" value="Genomic_DNA"/>
</dbReference>